<gene>
    <name evidence="1" type="ORF">CLUMA_CG008413</name>
</gene>
<dbReference type="AlphaFoldDB" id="A0A1J1I593"/>
<name>A0A1J1I593_9DIPT</name>
<reference evidence="1 2" key="1">
    <citation type="submission" date="2015-04" db="EMBL/GenBank/DDBJ databases">
        <authorList>
            <person name="Syromyatnikov M.Y."/>
            <person name="Popov V.N."/>
        </authorList>
    </citation>
    <scope>NUCLEOTIDE SEQUENCE [LARGE SCALE GENOMIC DNA]</scope>
</reference>
<organism evidence="1 2">
    <name type="scientific">Clunio marinus</name>
    <dbReference type="NCBI Taxonomy" id="568069"/>
    <lineage>
        <taxon>Eukaryota</taxon>
        <taxon>Metazoa</taxon>
        <taxon>Ecdysozoa</taxon>
        <taxon>Arthropoda</taxon>
        <taxon>Hexapoda</taxon>
        <taxon>Insecta</taxon>
        <taxon>Pterygota</taxon>
        <taxon>Neoptera</taxon>
        <taxon>Endopterygota</taxon>
        <taxon>Diptera</taxon>
        <taxon>Nematocera</taxon>
        <taxon>Chironomoidea</taxon>
        <taxon>Chironomidae</taxon>
        <taxon>Clunio</taxon>
    </lineage>
</organism>
<evidence type="ECO:0000313" key="1">
    <source>
        <dbReference type="EMBL" id="CRK94922.1"/>
    </source>
</evidence>
<accession>A0A1J1I593</accession>
<dbReference type="EMBL" id="CVRI01000040">
    <property type="protein sequence ID" value="CRK94922.1"/>
    <property type="molecule type" value="Genomic_DNA"/>
</dbReference>
<proteinExistence type="predicted"/>
<keyword evidence="2" id="KW-1185">Reference proteome</keyword>
<sequence>MKELLSKPSEENRHALRKLNLYLLNKLETAKFIKENKSLEPSLIQKISITRQGQNDGELYNADVKRKR</sequence>
<evidence type="ECO:0000313" key="2">
    <source>
        <dbReference type="Proteomes" id="UP000183832"/>
    </source>
</evidence>
<protein>
    <submittedName>
        <fullName evidence="1">CLUMA_CG008413, isoform A</fullName>
    </submittedName>
</protein>
<dbReference type="Proteomes" id="UP000183832">
    <property type="component" value="Unassembled WGS sequence"/>
</dbReference>